<dbReference type="Proteomes" id="UP000460558">
    <property type="component" value="Unassembled WGS sequence"/>
</dbReference>
<evidence type="ECO:0000313" key="2">
    <source>
        <dbReference type="Proteomes" id="UP000460558"/>
    </source>
</evidence>
<keyword evidence="2" id="KW-1185">Reference proteome</keyword>
<evidence type="ECO:0008006" key="3">
    <source>
        <dbReference type="Google" id="ProtNLM"/>
    </source>
</evidence>
<proteinExistence type="predicted"/>
<sequence length="60" mass="6797">MDRRITYAHAPALGDVRAMSTGDTVWVHANADQRRDWARYVDAIATAVSRGAEVRRRWGL</sequence>
<reference evidence="1 2" key="1">
    <citation type="submission" date="2019-06" db="EMBL/GenBank/DDBJ databases">
        <title>Comparative genomics and metabolomics analyses of clavulanic acid producing Streptomyces species provides insight into specialized metabolism and evolution of beta-lactam biosynthetic gene clusters.</title>
        <authorList>
            <person name="Moore M.A."/>
            <person name="Cruz-Morales P."/>
            <person name="Barona Gomez F."/>
            <person name="Kapil T."/>
        </authorList>
    </citation>
    <scope>NUCLEOTIDE SEQUENCE [LARGE SCALE GENOMIC DNA]</scope>
    <source>
        <strain evidence="1 2">T-272</strain>
    </source>
</reference>
<protein>
    <recommendedName>
        <fullName evidence="3">Long-chain fatty acid--CoA ligase</fullName>
    </recommendedName>
</protein>
<comment type="caution">
    <text evidence="1">The sequence shown here is derived from an EMBL/GenBank/DDBJ whole genome shotgun (WGS) entry which is preliminary data.</text>
</comment>
<organism evidence="1 2">
    <name type="scientific">Streptomyces katsurahamanus</name>
    <dbReference type="NCBI Taxonomy" id="2577098"/>
    <lineage>
        <taxon>Bacteria</taxon>
        <taxon>Bacillati</taxon>
        <taxon>Actinomycetota</taxon>
        <taxon>Actinomycetes</taxon>
        <taxon>Kitasatosporales</taxon>
        <taxon>Streptomycetaceae</taxon>
        <taxon>Streptomyces</taxon>
    </lineage>
</organism>
<gene>
    <name evidence="1" type="ORF">FFZ77_29635</name>
</gene>
<evidence type="ECO:0000313" key="1">
    <source>
        <dbReference type="EMBL" id="MQS39594.1"/>
    </source>
</evidence>
<name>A0ABW9P3E2_9ACTN</name>
<dbReference type="EMBL" id="VDEQ01000349">
    <property type="protein sequence ID" value="MQS39594.1"/>
    <property type="molecule type" value="Genomic_DNA"/>
</dbReference>
<accession>A0ABW9P3E2</accession>